<dbReference type="InterPro" id="IPR027417">
    <property type="entry name" value="P-loop_NTPase"/>
</dbReference>
<dbReference type="SUPFAM" id="SSF52047">
    <property type="entry name" value="RNI-like"/>
    <property type="match status" value="1"/>
</dbReference>
<dbReference type="GO" id="GO:0098542">
    <property type="term" value="P:defense response to other organism"/>
    <property type="evidence" value="ECO:0007669"/>
    <property type="project" value="TreeGrafter"/>
</dbReference>
<feature type="domain" description="NB-ARC" evidence="2">
    <location>
        <begin position="23"/>
        <end position="72"/>
    </location>
</feature>
<organism evidence="4 5">
    <name type="scientific">Panicum miliaceum</name>
    <name type="common">Proso millet</name>
    <name type="synonym">Broomcorn millet</name>
    <dbReference type="NCBI Taxonomy" id="4540"/>
    <lineage>
        <taxon>Eukaryota</taxon>
        <taxon>Viridiplantae</taxon>
        <taxon>Streptophyta</taxon>
        <taxon>Embryophyta</taxon>
        <taxon>Tracheophyta</taxon>
        <taxon>Spermatophyta</taxon>
        <taxon>Magnoliopsida</taxon>
        <taxon>Liliopsida</taxon>
        <taxon>Poales</taxon>
        <taxon>Poaceae</taxon>
        <taxon>PACMAD clade</taxon>
        <taxon>Panicoideae</taxon>
        <taxon>Panicodae</taxon>
        <taxon>Paniceae</taxon>
        <taxon>Panicinae</taxon>
        <taxon>Panicum</taxon>
        <taxon>Panicum sect. Panicum</taxon>
    </lineage>
</organism>
<evidence type="ECO:0000256" key="1">
    <source>
        <dbReference type="ARBA" id="ARBA00022737"/>
    </source>
</evidence>
<sequence length="540" mass="61009">MAQNISLKNTHITCLRSGFRSWKFRYLIVIGDIWSENAWNIISCAFVENYRRSRVITTTRHQNVASACLHTPKATEDNFFAIVGTADQHIRTENPSIRRVSFRINHMECDRVISNLDLNRVRSLDLWACAYCRPCLSGLSFSLLRVLHLDVSHWSNDSLLLSCKISCGILGRSPPPLNKISCGTFGTLRMKCKLPEQIRTLRYLRTLDIDANLYGQFPEDVCEAASLSATIVSDNWAPKLPHGIGRLKALRILKGFSVHRRSVEDIRGLGELSNLRELELVVDTQGEPEAVALADALCKLSSWDNLQSLVLDISCWSESNIGELLSSWSPPPRRLRRLQVRHAFFPMVPDCTPLLSRLAFLDFRVQMLSSGGLDALARLPSLALLALHVDQVLFPEGKLAIHGAAFRRLKKFCFSYRVPCDLVFEPGSMPHLHTLDVRFDASKVAVATPSGVMPVRIEHMRFLTGIEHLQSLTSFTAHIYRGWSFDDVIFRVCNTPPMNASHIGSPQELERWILHVYAESILRLALSRHPGHPSVQIKYE</sequence>
<evidence type="ECO:0000259" key="3">
    <source>
        <dbReference type="Pfam" id="PF23598"/>
    </source>
</evidence>
<evidence type="ECO:0000259" key="2">
    <source>
        <dbReference type="Pfam" id="PF00931"/>
    </source>
</evidence>
<dbReference type="InterPro" id="IPR055414">
    <property type="entry name" value="LRR_R13L4/SHOC2-like"/>
</dbReference>
<dbReference type="Proteomes" id="UP000275267">
    <property type="component" value="Unassembled WGS sequence"/>
</dbReference>
<feature type="domain" description="Disease resistance R13L4/SHOC-2-like LRR" evidence="3">
    <location>
        <begin position="121"/>
        <end position="481"/>
    </location>
</feature>
<dbReference type="PANTHER" id="PTHR23155">
    <property type="entry name" value="DISEASE RESISTANCE PROTEIN RP"/>
    <property type="match status" value="1"/>
</dbReference>
<gene>
    <name evidence="4" type="ORF">C2845_PM13G10930</name>
</gene>
<evidence type="ECO:0000313" key="5">
    <source>
        <dbReference type="Proteomes" id="UP000275267"/>
    </source>
</evidence>
<comment type="caution">
    <text evidence="4">The sequence shown here is derived from an EMBL/GenBank/DDBJ whole genome shotgun (WGS) entry which is preliminary data.</text>
</comment>
<protein>
    <submittedName>
        <fullName evidence="4">Uncharacterized protein</fullName>
    </submittedName>
</protein>
<dbReference type="AlphaFoldDB" id="A0A3L6RKY3"/>
<dbReference type="STRING" id="4540.A0A3L6RKY3"/>
<name>A0A3L6RKY3_PANMI</name>
<dbReference type="EMBL" id="PQIB02000008">
    <property type="protein sequence ID" value="RLN05210.1"/>
    <property type="molecule type" value="Genomic_DNA"/>
</dbReference>
<dbReference type="InterPro" id="IPR002182">
    <property type="entry name" value="NB-ARC"/>
</dbReference>
<proteinExistence type="predicted"/>
<dbReference type="InterPro" id="IPR044974">
    <property type="entry name" value="Disease_R_plants"/>
</dbReference>
<dbReference type="Gene3D" id="3.40.50.300">
    <property type="entry name" value="P-loop containing nucleotide triphosphate hydrolases"/>
    <property type="match status" value="1"/>
</dbReference>
<keyword evidence="1" id="KW-0677">Repeat</keyword>
<dbReference type="Pfam" id="PF00931">
    <property type="entry name" value="NB-ARC"/>
    <property type="match status" value="1"/>
</dbReference>
<dbReference type="InterPro" id="IPR032675">
    <property type="entry name" value="LRR_dom_sf"/>
</dbReference>
<dbReference type="OrthoDB" id="6161812at2759"/>
<dbReference type="Gene3D" id="3.80.10.10">
    <property type="entry name" value="Ribonuclease Inhibitor"/>
    <property type="match status" value="1"/>
</dbReference>
<accession>A0A3L6RKY3</accession>
<dbReference type="PANTHER" id="PTHR23155:SF999">
    <property type="entry name" value="NB-ARC DOMAIN CONTAINING PROTEIN, EXPRESSED"/>
    <property type="match status" value="1"/>
</dbReference>
<evidence type="ECO:0000313" key="4">
    <source>
        <dbReference type="EMBL" id="RLN05210.1"/>
    </source>
</evidence>
<reference evidence="5" key="1">
    <citation type="journal article" date="2019" name="Nat. Commun.">
        <title>The genome of broomcorn millet.</title>
        <authorList>
            <person name="Zou C."/>
            <person name="Miki D."/>
            <person name="Li D."/>
            <person name="Tang Q."/>
            <person name="Xiao L."/>
            <person name="Rajput S."/>
            <person name="Deng P."/>
            <person name="Jia W."/>
            <person name="Huang R."/>
            <person name="Zhang M."/>
            <person name="Sun Y."/>
            <person name="Hu J."/>
            <person name="Fu X."/>
            <person name="Schnable P.S."/>
            <person name="Li F."/>
            <person name="Zhang H."/>
            <person name="Feng B."/>
            <person name="Zhu X."/>
            <person name="Liu R."/>
            <person name="Schnable J.C."/>
            <person name="Zhu J.-K."/>
            <person name="Zhang H."/>
        </authorList>
    </citation>
    <scope>NUCLEOTIDE SEQUENCE [LARGE SCALE GENOMIC DNA]</scope>
</reference>
<dbReference type="GO" id="GO:0043531">
    <property type="term" value="F:ADP binding"/>
    <property type="evidence" value="ECO:0007669"/>
    <property type="project" value="InterPro"/>
</dbReference>
<dbReference type="SUPFAM" id="SSF52540">
    <property type="entry name" value="P-loop containing nucleoside triphosphate hydrolases"/>
    <property type="match status" value="1"/>
</dbReference>
<dbReference type="Pfam" id="PF23598">
    <property type="entry name" value="LRR_14"/>
    <property type="match status" value="1"/>
</dbReference>
<keyword evidence="5" id="KW-1185">Reference proteome</keyword>